<name>S5DR76_9VIRU</name>
<dbReference type="EMBL" id="KC752267">
    <property type="protein sequence ID" value="AGQ20178.1"/>
    <property type="molecule type" value="Genomic_DNA"/>
</dbReference>
<proteinExistence type="predicted"/>
<organism evidence="1">
    <name type="scientific">Apophua simplicipes ichnovirus</name>
    <dbReference type="NCBI Taxonomy" id="1329648"/>
    <lineage>
        <taxon>Viruses</taxon>
        <taxon>Viruses incertae sedis</taxon>
        <taxon>Polydnaviriformidae</taxon>
        <taxon>Ichnoviriform</taxon>
    </lineage>
</organism>
<protein>
    <submittedName>
        <fullName evidence="1">AsIV-cont00061-ORF1</fullName>
    </submittedName>
</protein>
<accession>S5DR76</accession>
<reference evidence="1" key="1">
    <citation type="journal article" date="2013" name="J. Gen. Virol.">
        <title>Ultrastructural and genomic characterization of a second banchine polydnavirus confirms the existence of shared features within this ichnovirus lineage.</title>
        <authorList>
            <person name="Djoumad A."/>
            <person name="Stoltz D."/>
            <person name="Beliveau C."/>
            <person name="Boyle B."/>
            <person name="Kuhn L."/>
            <person name="Cusson M."/>
        </authorList>
    </citation>
    <scope>NUCLEOTIDE SEQUENCE</scope>
</reference>
<sequence length="167" mass="19293">MKLKTPRETVNRQLQFPNENNLGTVVKINYNKIADIKDRVDCQMSHSLPELHPEQTIGNTLLGRKMDLINAVKYRVIIKLDKVKFNTRTKLREDMTVKLVKTSWSELTKKLDGIYNSGYAAMEEDDDDEKHHDESVSVKSNLDLKLAALREEYGPKKQVIEKPLIEL</sequence>
<evidence type="ECO:0000313" key="1">
    <source>
        <dbReference type="EMBL" id="AGQ20178.1"/>
    </source>
</evidence>